<accession>B9T7U0</accession>
<proteinExistence type="predicted"/>
<name>B9T7U0_RICCO</name>
<evidence type="ECO:0000259" key="1">
    <source>
        <dbReference type="Pfam" id="PF26130"/>
    </source>
</evidence>
<sequence length="159" mass="18439">MANKLVTLHWHYGGYLVDNTYVNGKVKEFDDMDTDRLSIPELMGYVKEDFVYIIEQPVYYKAENSNSFMPCMSDKFIVDLTLRFSDVEGENVDLVGIENEEDNASFEEDINTEGEALEEDENNEANRNGYSDANEEVIAAREELIFYRRRPKISQIQPI</sequence>
<evidence type="ECO:0000313" key="2">
    <source>
        <dbReference type="EMBL" id="EEF28077.1"/>
    </source>
</evidence>
<evidence type="ECO:0000313" key="3">
    <source>
        <dbReference type="Proteomes" id="UP000008311"/>
    </source>
</evidence>
<gene>
    <name evidence="2" type="ORF">RCOM_0103070</name>
</gene>
<dbReference type="Proteomes" id="UP000008311">
    <property type="component" value="Unassembled WGS sequence"/>
</dbReference>
<dbReference type="EMBL" id="EQ974835">
    <property type="protein sequence ID" value="EEF28077.1"/>
    <property type="molecule type" value="Genomic_DNA"/>
</dbReference>
<dbReference type="InParanoid" id="B9T7U0"/>
<feature type="domain" description="PB1-like" evidence="1">
    <location>
        <begin position="4"/>
        <end position="80"/>
    </location>
</feature>
<organism evidence="2 3">
    <name type="scientific">Ricinus communis</name>
    <name type="common">Castor bean</name>
    <dbReference type="NCBI Taxonomy" id="3988"/>
    <lineage>
        <taxon>Eukaryota</taxon>
        <taxon>Viridiplantae</taxon>
        <taxon>Streptophyta</taxon>
        <taxon>Embryophyta</taxon>
        <taxon>Tracheophyta</taxon>
        <taxon>Spermatophyta</taxon>
        <taxon>Magnoliopsida</taxon>
        <taxon>eudicotyledons</taxon>
        <taxon>Gunneridae</taxon>
        <taxon>Pentapetalae</taxon>
        <taxon>rosids</taxon>
        <taxon>fabids</taxon>
        <taxon>Malpighiales</taxon>
        <taxon>Euphorbiaceae</taxon>
        <taxon>Acalyphoideae</taxon>
        <taxon>Acalypheae</taxon>
        <taxon>Ricinus</taxon>
    </lineage>
</organism>
<dbReference type="AlphaFoldDB" id="B9T7U0"/>
<dbReference type="Pfam" id="PF26130">
    <property type="entry name" value="PB1-like"/>
    <property type="match status" value="1"/>
</dbReference>
<reference evidence="3" key="1">
    <citation type="journal article" date="2010" name="Nat. Biotechnol.">
        <title>Draft genome sequence of the oilseed species Ricinus communis.</title>
        <authorList>
            <person name="Chan A.P."/>
            <person name="Crabtree J."/>
            <person name="Zhao Q."/>
            <person name="Lorenzi H."/>
            <person name="Orvis J."/>
            <person name="Puiu D."/>
            <person name="Melake-Berhan A."/>
            <person name="Jones K.M."/>
            <person name="Redman J."/>
            <person name="Chen G."/>
            <person name="Cahoon E.B."/>
            <person name="Gedil M."/>
            <person name="Stanke M."/>
            <person name="Haas B.J."/>
            <person name="Wortman J.R."/>
            <person name="Fraser-Liggett C.M."/>
            <person name="Ravel J."/>
            <person name="Rabinowicz P.D."/>
        </authorList>
    </citation>
    <scope>NUCLEOTIDE SEQUENCE [LARGE SCALE GENOMIC DNA]</scope>
    <source>
        <strain evidence="3">cv. Hale</strain>
    </source>
</reference>
<protein>
    <recommendedName>
        <fullName evidence="1">PB1-like domain-containing protein</fullName>
    </recommendedName>
</protein>
<dbReference type="InterPro" id="IPR058594">
    <property type="entry name" value="PB1-like_dom_pln"/>
</dbReference>
<keyword evidence="3" id="KW-1185">Reference proteome</keyword>